<feature type="domain" description="BTB" evidence="2">
    <location>
        <begin position="28"/>
        <end position="103"/>
    </location>
</feature>
<feature type="region of interest" description="Disordered" evidence="1">
    <location>
        <begin position="1"/>
        <end position="22"/>
    </location>
</feature>
<gene>
    <name evidence="3" type="ORF">FB45DRAFT_804815</name>
</gene>
<proteinExistence type="predicted"/>
<dbReference type="InterPro" id="IPR000210">
    <property type="entry name" value="BTB/POZ_dom"/>
</dbReference>
<dbReference type="AlphaFoldDB" id="A0AAD7F920"/>
<dbReference type="Proteomes" id="UP001221142">
    <property type="component" value="Unassembled WGS sequence"/>
</dbReference>
<dbReference type="Gene3D" id="3.30.710.10">
    <property type="entry name" value="Potassium Channel Kv1.1, Chain A"/>
    <property type="match status" value="1"/>
</dbReference>
<dbReference type="InterPro" id="IPR011333">
    <property type="entry name" value="SKP1/BTB/POZ_sf"/>
</dbReference>
<accession>A0AAD7F920</accession>
<evidence type="ECO:0000259" key="2">
    <source>
        <dbReference type="PROSITE" id="PS50097"/>
    </source>
</evidence>
<protein>
    <recommendedName>
        <fullName evidence="2">BTB domain-containing protein</fullName>
    </recommendedName>
</protein>
<keyword evidence="4" id="KW-1185">Reference proteome</keyword>
<dbReference type="SUPFAM" id="SSF54695">
    <property type="entry name" value="POZ domain"/>
    <property type="match status" value="1"/>
</dbReference>
<sequence>MSATHPPVNEAPVPFSGEPDSGSVNPPCDLILRSSNHVDFHVHKQMLAFASVFFSDMFAFPAGNVPPTETDRDGKPVLLLPESDEVLYRLLRLAYPGRSRQQYSFTAADLDSVTAVHEAAQKYQFIDAQQLIVEMLLDDALLQEHPHRLFAIGLLRNPPALIQKAALQTLRSPICPIDLNFPEFHLISGANLHKLYAFHRSRGARACEFLQGLICPQHKEVIDLVPHCFTYDREDGSPRAFVWWRGSNHDAKCGGPTEDNWDLVTVTPAKWFFTHIERLARKVSAIPVGQTVLNGIGAFDEDVASMIKDCGPCSVCKDGQLEELAESVAPQIDKSHEEAVKKWVFC</sequence>
<dbReference type="SMART" id="SM00225">
    <property type="entry name" value="BTB"/>
    <property type="match status" value="1"/>
</dbReference>
<evidence type="ECO:0000313" key="3">
    <source>
        <dbReference type="EMBL" id="KAJ7609842.1"/>
    </source>
</evidence>
<reference evidence="3" key="1">
    <citation type="submission" date="2023-03" db="EMBL/GenBank/DDBJ databases">
        <title>Massive genome expansion in bonnet fungi (Mycena s.s.) driven by repeated elements and novel gene families across ecological guilds.</title>
        <authorList>
            <consortium name="Lawrence Berkeley National Laboratory"/>
            <person name="Harder C.B."/>
            <person name="Miyauchi S."/>
            <person name="Viragh M."/>
            <person name="Kuo A."/>
            <person name="Thoen E."/>
            <person name="Andreopoulos B."/>
            <person name="Lu D."/>
            <person name="Skrede I."/>
            <person name="Drula E."/>
            <person name="Henrissat B."/>
            <person name="Morin E."/>
            <person name="Kohler A."/>
            <person name="Barry K."/>
            <person name="LaButti K."/>
            <person name="Morin E."/>
            <person name="Salamov A."/>
            <person name="Lipzen A."/>
            <person name="Mereny Z."/>
            <person name="Hegedus B."/>
            <person name="Baldrian P."/>
            <person name="Stursova M."/>
            <person name="Weitz H."/>
            <person name="Taylor A."/>
            <person name="Grigoriev I.V."/>
            <person name="Nagy L.G."/>
            <person name="Martin F."/>
            <person name="Kauserud H."/>
        </authorList>
    </citation>
    <scope>NUCLEOTIDE SEQUENCE</scope>
    <source>
        <strain evidence="3">9284</strain>
    </source>
</reference>
<organism evidence="3 4">
    <name type="scientific">Roridomyces roridus</name>
    <dbReference type="NCBI Taxonomy" id="1738132"/>
    <lineage>
        <taxon>Eukaryota</taxon>
        <taxon>Fungi</taxon>
        <taxon>Dikarya</taxon>
        <taxon>Basidiomycota</taxon>
        <taxon>Agaricomycotina</taxon>
        <taxon>Agaricomycetes</taxon>
        <taxon>Agaricomycetidae</taxon>
        <taxon>Agaricales</taxon>
        <taxon>Marasmiineae</taxon>
        <taxon>Mycenaceae</taxon>
        <taxon>Roridomyces</taxon>
    </lineage>
</organism>
<evidence type="ECO:0000256" key="1">
    <source>
        <dbReference type="SAM" id="MobiDB-lite"/>
    </source>
</evidence>
<dbReference type="CDD" id="cd18186">
    <property type="entry name" value="BTB_POZ_ZBTB_KLHL-like"/>
    <property type="match status" value="1"/>
</dbReference>
<name>A0AAD7F920_9AGAR</name>
<dbReference type="Pfam" id="PF00651">
    <property type="entry name" value="BTB"/>
    <property type="match status" value="1"/>
</dbReference>
<comment type="caution">
    <text evidence="3">The sequence shown here is derived from an EMBL/GenBank/DDBJ whole genome shotgun (WGS) entry which is preliminary data.</text>
</comment>
<dbReference type="EMBL" id="JARKIF010000037">
    <property type="protein sequence ID" value="KAJ7609842.1"/>
    <property type="molecule type" value="Genomic_DNA"/>
</dbReference>
<evidence type="ECO:0000313" key="4">
    <source>
        <dbReference type="Proteomes" id="UP001221142"/>
    </source>
</evidence>
<dbReference type="PROSITE" id="PS50097">
    <property type="entry name" value="BTB"/>
    <property type="match status" value="1"/>
</dbReference>